<sequence length="211" mass="24187">MHPHQPPVGRGRHSALMIQCRRKYGMSHLYLQTFRTDINNQSLFKELDTDNPSFCVSIKLFACSSTPTTVRRLIPQQKYKFSLVNVEQPIFCFTVSASDTLPPGRHVSFRRAVTTESSPYTFSIVIWWQMYKITDSVFHYTEAKSKITARRAEGGRVRAPAHGAHANESKFMQMVESSAMNHWPSPRRTPLIVPRLRARAARDPYATLRSC</sequence>
<reference evidence="1 2" key="1">
    <citation type="journal article" date="2019" name="Commun. Biol.">
        <title>The bagworm genome reveals a unique fibroin gene that provides high tensile strength.</title>
        <authorList>
            <person name="Kono N."/>
            <person name="Nakamura H."/>
            <person name="Ohtoshi R."/>
            <person name="Tomita M."/>
            <person name="Numata K."/>
            <person name="Arakawa K."/>
        </authorList>
    </citation>
    <scope>NUCLEOTIDE SEQUENCE [LARGE SCALE GENOMIC DNA]</scope>
</reference>
<comment type="caution">
    <text evidence="1">The sequence shown here is derived from an EMBL/GenBank/DDBJ whole genome shotgun (WGS) entry which is preliminary data.</text>
</comment>
<name>A0A4C1WR34_EUMVA</name>
<gene>
    <name evidence="1" type="ORF">EVAR_17518_1</name>
</gene>
<dbReference type="Proteomes" id="UP000299102">
    <property type="component" value="Unassembled WGS sequence"/>
</dbReference>
<keyword evidence="2" id="KW-1185">Reference proteome</keyword>
<accession>A0A4C1WR34</accession>
<evidence type="ECO:0000313" key="1">
    <source>
        <dbReference type="EMBL" id="GBP53443.1"/>
    </source>
</evidence>
<protein>
    <submittedName>
        <fullName evidence="1">Uncharacterized protein</fullName>
    </submittedName>
</protein>
<dbReference type="AlphaFoldDB" id="A0A4C1WR34"/>
<proteinExistence type="predicted"/>
<evidence type="ECO:0000313" key="2">
    <source>
        <dbReference type="Proteomes" id="UP000299102"/>
    </source>
</evidence>
<dbReference type="EMBL" id="BGZK01000625">
    <property type="protein sequence ID" value="GBP53443.1"/>
    <property type="molecule type" value="Genomic_DNA"/>
</dbReference>
<organism evidence="1 2">
    <name type="scientific">Eumeta variegata</name>
    <name type="common">Bagworm moth</name>
    <name type="synonym">Eumeta japonica</name>
    <dbReference type="NCBI Taxonomy" id="151549"/>
    <lineage>
        <taxon>Eukaryota</taxon>
        <taxon>Metazoa</taxon>
        <taxon>Ecdysozoa</taxon>
        <taxon>Arthropoda</taxon>
        <taxon>Hexapoda</taxon>
        <taxon>Insecta</taxon>
        <taxon>Pterygota</taxon>
        <taxon>Neoptera</taxon>
        <taxon>Endopterygota</taxon>
        <taxon>Lepidoptera</taxon>
        <taxon>Glossata</taxon>
        <taxon>Ditrysia</taxon>
        <taxon>Tineoidea</taxon>
        <taxon>Psychidae</taxon>
        <taxon>Oiketicinae</taxon>
        <taxon>Eumeta</taxon>
    </lineage>
</organism>